<protein>
    <submittedName>
        <fullName evidence="2">Uncharacterized protein</fullName>
    </submittedName>
</protein>
<reference evidence="2 3" key="1">
    <citation type="submission" date="2016-08" db="EMBL/GenBank/DDBJ databases">
        <title>A Parts List for Fungal Cellulosomes Revealed by Comparative Genomics.</title>
        <authorList>
            <consortium name="DOE Joint Genome Institute"/>
            <person name="Haitjema C.H."/>
            <person name="Gilmore S.P."/>
            <person name="Henske J.K."/>
            <person name="Solomon K.V."/>
            <person name="De Groot R."/>
            <person name="Kuo A."/>
            <person name="Mondo S.J."/>
            <person name="Salamov A.A."/>
            <person name="Labutti K."/>
            <person name="Zhao Z."/>
            <person name="Chiniquy J."/>
            <person name="Barry K."/>
            <person name="Brewer H.M."/>
            <person name="Purvine S.O."/>
            <person name="Wright A.T."/>
            <person name="Boxma B."/>
            <person name="Van Alen T."/>
            <person name="Hackstein J.H."/>
            <person name="Baker S.E."/>
            <person name="Grigoriev I.V."/>
            <person name="O'Malley M.A."/>
        </authorList>
    </citation>
    <scope>NUCLEOTIDE SEQUENCE [LARGE SCALE GENOMIC DNA]</scope>
    <source>
        <strain evidence="2 3">S4</strain>
    </source>
</reference>
<feature type="signal peptide" evidence="1">
    <location>
        <begin position="1"/>
        <end position="20"/>
    </location>
</feature>
<reference evidence="2 3" key="2">
    <citation type="submission" date="2016-08" db="EMBL/GenBank/DDBJ databases">
        <title>Pervasive Adenine N6-methylation of Active Genes in Fungi.</title>
        <authorList>
            <consortium name="DOE Joint Genome Institute"/>
            <person name="Mondo S.J."/>
            <person name="Dannebaum R.O."/>
            <person name="Kuo R.C."/>
            <person name="Labutti K."/>
            <person name="Haridas S."/>
            <person name="Kuo A."/>
            <person name="Salamov A."/>
            <person name="Ahrendt S.R."/>
            <person name="Lipzen A."/>
            <person name="Sullivan W."/>
            <person name="Andreopoulos W.B."/>
            <person name="Clum A."/>
            <person name="Lindquist E."/>
            <person name="Daum C."/>
            <person name="Ramamoorthy G.K."/>
            <person name="Gryganskyi A."/>
            <person name="Culley D."/>
            <person name="Magnuson J.K."/>
            <person name="James T.Y."/>
            <person name="O'Malley M.A."/>
            <person name="Stajich J.E."/>
            <person name="Spatafora J.W."/>
            <person name="Visel A."/>
            <person name="Grigoriev I.V."/>
        </authorList>
    </citation>
    <scope>NUCLEOTIDE SEQUENCE [LARGE SCALE GENOMIC DNA]</scope>
    <source>
        <strain evidence="2 3">S4</strain>
    </source>
</reference>
<keyword evidence="3" id="KW-1185">Reference proteome</keyword>
<accession>A0A1Y1XR14</accession>
<dbReference type="Proteomes" id="UP000193944">
    <property type="component" value="Unassembled WGS sequence"/>
</dbReference>
<sequence>MNFKSIFGITTLVLLGLVNAVPVSNVSETVVSTVSKTYPPKTAKTYPPKLPMVHVTRTKVVPTPNINVTTSKTVQPTTMPTKRIPYGPVYNKCLEKSGIPFIKTRPGEIDFTCLVKYTEGDKNSEINPDNSYCFLNKGTIYCVDSELTKSPYCKKEKDSIRSCLIDVYNIVTAATITERMKIERPVISYPDMDKFVVSPREDQTDCRKKGGIVVTFQTVFQYICFAPAETFESTEGIYCATFNGKRYCFDEDYTSGGFCNLKSKYFDSITCNHVLEQFCKYNNITLEDH</sequence>
<dbReference type="OrthoDB" id="10536298at2759"/>
<dbReference type="AlphaFoldDB" id="A0A1Y1XR14"/>
<comment type="caution">
    <text evidence="2">The sequence shown here is derived from an EMBL/GenBank/DDBJ whole genome shotgun (WGS) entry which is preliminary data.</text>
</comment>
<feature type="chain" id="PRO_5012101418" evidence="1">
    <location>
        <begin position="21"/>
        <end position="289"/>
    </location>
</feature>
<gene>
    <name evidence="2" type="ORF">BCR32DRAFT_273761</name>
</gene>
<keyword evidence="1" id="KW-0732">Signal</keyword>
<proteinExistence type="predicted"/>
<organism evidence="2 3">
    <name type="scientific">Anaeromyces robustus</name>
    <dbReference type="NCBI Taxonomy" id="1754192"/>
    <lineage>
        <taxon>Eukaryota</taxon>
        <taxon>Fungi</taxon>
        <taxon>Fungi incertae sedis</taxon>
        <taxon>Chytridiomycota</taxon>
        <taxon>Chytridiomycota incertae sedis</taxon>
        <taxon>Neocallimastigomycetes</taxon>
        <taxon>Neocallimastigales</taxon>
        <taxon>Neocallimastigaceae</taxon>
        <taxon>Anaeromyces</taxon>
    </lineage>
</organism>
<evidence type="ECO:0000313" key="2">
    <source>
        <dbReference type="EMBL" id="ORX88209.1"/>
    </source>
</evidence>
<name>A0A1Y1XR14_9FUNG</name>
<dbReference type="EMBL" id="MCFG01000001">
    <property type="protein sequence ID" value="ORX88209.1"/>
    <property type="molecule type" value="Genomic_DNA"/>
</dbReference>
<evidence type="ECO:0000256" key="1">
    <source>
        <dbReference type="SAM" id="SignalP"/>
    </source>
</evidence>
<evidence type="ECO:0000313" key="3">
    <source>
        <dbReference type="Proteomes" id="UP000193944"/>
    </source>
</evidence>